<evidence type="ECO:0000313" key="1">
    <source>
        <dbReference type="EMBL" id="ACC73924.1"/>
    </source>
</evidence>
<protein>
    <submittedName>
        <fullName evidence="1">Uncharacterized protein</fullName>
    </submittedName>
</protein>
<evidence type="ECO:0000313" key="2">
    <source>
        <dbReference type="Proteomes" id="UP000001192"/>
    </source>
</evidence>
<organism evidence="1 2">
    <name type="scientific">Paraburkholderia phymatum (strain DSM 17167 / CIP 108236 / LMG 21445 / STM815)</name>
    <name type="common">Burkholderia phymatum</name>
    <dbReference type="NCBI Taxonomy" id="391038"/>
    <lineage>
        <taxon>Bacteria</taxon>
        <taxon>Pseudomonadati</taxon>
        <taxon>Pseudomonadota</taxon>
        <taxon>Betaproteobacteria</taxon>
        <taxon>Burkholderiales</taxon>
        <taxon>Burkholderiaceae</taxon>
        <taxon>Paraburkholderia</taxon>
    </lineage>
</organism>
<dbReference type="EMBL" id="CP001044">
    <property type="protein sequence ID" value="ACC73924.1"/>
    <property type="molecule type" value="Genomic_DNA"/>
</dbReference>
<dbReference type="AlphaFoldDB" id="B2JS05"/>
<dbReference type="Proteomes" id="UP000001192">
    <property type="component" value="Chromosome 2"/>
</dbReference>
<keyword evidence="2" id="KW-1185">Reference proteome</keyword>
<name>B2JS05_PARP8</name>
<accession>B2JS05</accession>
<dbReference type="KEGG" id="bph:Bphy_4816"/>
<gene>
    <name evidence="1" type="ordered locus">Bphy_4816</name>
</gene>
<dbReference type="HOGENOM" id="CLU_3023212_0_0_4"/>
<sequence>MIPYLMDDVARSEPVGQRYFISRGLGASIVLRLVNDGWLRVFSPDTYLLRGRLTT</sequence>
<proteinExistence type="predicted"/>
<reference evidence="2" key="1">
    <citation type="journal article" date="2014" name="Stand. Genomic Sci.">
        <title>Complete genome sequence of Burkholderia phymatum STM815(T), a broad host range and efficient nitrogen-fixing symbiont of Mimosa species.</title>
        <authorList>
            <person name="Moulin L."/>
            <person name="Klonowska A."/>
            <person name="Caroline B."/>
            <person name="Booth K."/>
            <person name="Vriezen J.A."/>
            <person name="Melkonian R."/>
            <person name="James E.K."/>
            <person name="Young J.P."/>
            <person name="Bena G."/>
            <person name="Hauser L."/>
            <person name="Land M."/>
            <person name="Kyrpides N."/>
            <person name="Bruce D."/>
            <person name="Chain P."/>
            <person name="Copeland A."/>
            <person name="Pitluck S."/>
            <person name="Woyke T."/>
            <person name="Lizotte-Waniewski M."/>
            <person name="Bristow J."/>
            <person name="Riley M."/>
        </authorList>
    </citation>
    <scope>NUCLEOTIDE SEQUENCE [LARGE SCALE GENOMIC DNA]</scope>
    <source>
        <strain evidence="2">DSM 17167 / CIP 108236 / LMG 21445 / STM815</strain>
    </source>
</reference>